<accession>A0A1H8YPD4</accession>
<gene>
    <name evidence="1" type="ORF">SAMN04489732_13632</name>
</gene>
<dbReference type="Proteomes" id="UP000198582">
    <property type="component" value="Unassembled WGS sequence"/>
</dbReference>
<reference evidence="2" key="1">
    <citation type="submission" date="2016-10" db="EMBL/GenBank/DDBJ databases">
        <authorList>
            <person name="Varghese N."/>
            <person name="Submissions S."/>
        </authorList>
    </citation>
    <scope>NUCLEOTIDE SEQUENCE [LARGE SCALE GENOMIC DNA]</scope>
    <source>
        <strain evidence="2">DSM 44993</strain>
    </source>
</reference>
<organism evidence="1 2">
    <name type="scientific">Amycolatopsis saalfeldensis</name>
    <dbReference type="NCBI Taxonomy" id="394193"/>
    <lineage>
        <taxon>Bacteria</taxon>
        <taxon>Bacillati</taxon>
        <taxon>Actinomycetota</taxon>
        <taxon>Actinomycetes</taxon>
        <taxon>Pseudonocardiales</taxon>
        <taxon>Pseudonocardiaceae</taxon>
        <taxon>Amycolatopsis</taxon>
    </lineage>
</organism>
<name>A0A1H8YPD4_9PSEU</name>
<sequence>MNTNSHPGRLGRDFIEAHRIEVNAINLDAMIGPGITGKIWVIRMDRTARGNLAHQFTWLLEDQFDHDELDWDDVLCALSRWAWQGRQSLDSFVAGEIGHGADVAIHPSDHEWWVGSTSLWHKIRNFLAWDDSLIDDFFRILPPQRAGRVSGTTTEHS</sequence>
<keyword evidence="2" id="KW-1185">Reference proteome</keyword>
<dbReference type="RefSeq" id="WP_143086497.1">
    <property type="nucleotide sequence ID" value="NZ_FOEF01000036.1"/>
</dbReference>
<proteinExistence type="predicted"/>
<dbReference type="AlphaFoldDB" id="A0A1H8YPD4"/>
<evidence type="ECO:0000313" key="2">
    <source>
        <dbReference type="Proteomes" id="UP000198582"/>
    </source>
</evidence>
<dbReference type="OrthoDB" id="9996967at2"/>
<evidence type="ECO:0000313" key="1">
    <source>
        <dbReference type="EMBL" id="SEP54075.1"/>
    </source>
</evidence>
<dbReference type="EMBL" id="FOEF01000036">
    <property type="protein sequence ID" value="SEP54075.1"/>
    <property type="molecule type" value="Genomic_DNA"/>
</dbReference>
<protein>
    <submittedName>
        <fullName evidence="1">Uncharacterized protein</fullName>
    </submittedName>
</protein>